<accession>A0A6N7WD86</accession>
<dbReference type="Proteomes" id="UP000436047">
    <property type="component" value="Unassembled WGS sequence"/>
</dbReference>
<protein>
    <submittedName>
        <fullName evidence="1">Uncharacterized protein</fullName>
    </submittedName>
</protein>
<evidence type="ECO:0000313" key="1">
    <source>
        <dbReference type="EMBL" id="MSS88653.1"/>
    </source>
</evidence>
<dbReference type="GeneID" id="86053426"/>
<sequence>MTEDERRTAAIHRFYTLYRELQKYDNLRLHTHSSIYDDTLIEAYRYHGEKKGERVLKVTQENDADAYEQAADQVKSLLERAKSEEEGRRRA</sequence>
<proteinExistence type="predicted"/>
<keyword evidence="2" id="KW-1185">Reference proteome</keyword>
<organism evidence="1 2">
    <name type="scientific">Eisenbergiella porci</name>
    <dbReference type="NCBI Taxonomy" id="2652274"/>
    <lineage>
        <taxon>Bacteria</taxon>
        <taxon>Bacillati</taxon>
        <taxon>Bacillota</taxon>
        <taxon>Clostridia</taxon>
        <taxon>Lachnospirales</taxon>
        <taxon>Lachnospiraceae</taxon>
        <taxon>Eisenbergiella</taxon>
    </lineage>
</organism>
<name>A0A6N7WD86_9FIRM</name>
<reference evidence="1 2" key="1">
    <citation type="submission" date="2019-08" db="EMBL/GenBank/DDBJ databases">
        <title>In-depth cultivation of the pig gut microbiome towards novel bacterial diversity and tailored functional studies.</title>
        <authorList>
            <person name="Wylensek D."/>
            <person name="Hitch T.C.A."/>
            <person name="Clavel T."/>
        </authorList>
    </citation>
    <scope>NUCLEOTIDE SEQUENCE [LARGE SCALE GENOMIC DNA]</scope>
    <source>
        <strain evidence="1 2">WCA-389-WT-23B</strain>
    </source>
</reference>
<dbReference type="EMBL" id="VUMI01000014">
    <property type="protein sequence ID" value="MSS88653.1"/>
    <property type="molecule type" value="Genomic_DNA"/>
</dbReference>
<evidence type="ECO:0000313" key="2">
    <source>
        <dbReference type="Proteomes" id="UP000436047"/>
    </source>
</evidence>
<dbReference type="AlphaFoldDB" id="A0A6N7WD86"/>
<dbReference type="RefSeq" id="WP_154464521.1">
    <property type="nucleotide sequence ID" value="NZ_VUMI01000014.1"/>
</dbReference>
<gene>
    <name evidence="1" type="ORF">FYJ45_10200</name>
</gene>
<comment type="caution">
    <text evidence="1">The sequence shown here is derived from an EMBL/GenBank/DDBJ whole genome shotgun (WGS) entry which is preliminary data.</text>
</comment>